<proteinExistence type="predicted"/>
<dbReference type="AlphaFoldDB" id="A0A1J9NYU5"/>
<protein>
    <recommendedName>
        <fullName evidence="3">Fungal-type protein kinase domain-containing protein</fullName>
    </recommendedName>
</protein>
<dbReference type="EMBL" id="LGRN01001139">
    <property type="protein sequence ID" value="OJD09777.1"/>
    <property type="molecule type" value="Genomic_DNA"/>
</dbReference>
<organism evidence="1 2">
    <name type="scientific">Emergomyces pasteurianus Ep9510</name>
    <dbReference type="NCBI Taxonomy" id="1447872"/>
    <lineage>
        <taxon>Eukaryota</taxon>
        <taxon>Fungi</taxon>
        <taxon>Dikarya</taxon>
        <taxon>Ascomycota</taxon>
        <taxon>Pezizomycotina</taxon>
        <taxon>Eurotiomycetes</taxon>
        <taxon>Eurotiomycetidae</taxon>
        <taxon>Onygenales</taxon>
        <taxon>Ajellomycetaceae</taxon>
        <taxon>Emergomyces</taxon>
    </lineage>
</organism>
<name>A0A1J9NYU5_9EURO</name>
<gene>
    <name evidence="1" type="ORF">AJ78_08933</name>
</gene>
<reference evidence="1 2" key="1">
    <citation type="submission" date="2015-07" db="EMBL/GenBank/DDBJ databases">
        <title>Emmonsia species relationships and genome sequence.</title>
        <authorList>
            <consortium name="The Broad Institute Genomics Platform"/>
            <person name="Cuomo C.A."/>
            <person name="Munoz J.F."/>
            <person name="Imamovic A."/>
            <person name="Priest M.E."/>
            <person name="Young S."/>
            <person name="Clay O.K."/>
            <person name="McEwen J.G."/>
        </authorList>
    </citation>
    <scope>NUCLEOTIDE SEQUENCE [LARGE SCALE GENOMIC DNA]</scope>
    <source>
        <strain evidence="1 2">UAMH 9510</strain>
    </source>
</reference>
<comment type="caution">
    <text evidence="1">The sequence shown here is derived from an EMBL/GenBank/DDBJ whole genome shotgun (WGS) entry which is preliminary data.</text>
</comment>
<accession>A0A1J9NYU5</accession>
<dbReference type="OrthoDB" id="4183570at2759"/>
<keyword evidence="2" id="KW-1185">Reference proteome</keyword>
<evidence type="ECO:0008006" key="3">
    <source>
        <dbReference type="Google" id="ProtNLM"/>
    </source>
</evidence>
<dbReference type="STRING" id="1447872.A0A1J9NYU5"/>
<dbReference type="VEuPathDB" id="FungiDB:AJ78_08933"/>
<evidence type="ECO:0000313" key="2">
    <source>
        <dbReference type="Proteomes" id="UP000182235"/>
    </source>
</evidence>
<evidence type="ECO:0000313" key="1">
    <source>
        <dbReference type="EMBL" id="OJD09777.1"/>
    </source>
</evidence>
<sequence>MANMIPLMQYLQDSPPAIPLGSVNPGPNTTNTAYGANNIQHVGIWTNFNLATIRQRYQTLLATTRLQPDPFPASPPQAINVEGLLRDHITEMLRPRIRRALRAGFHQLHASNLLNGLTPVSFSRGEAAATPNGYKPDIAYFIDASNPGSGPNRAPGDVKPSWKWSTAYRTGTPSQQREFRQVLSQVNWYMKQHISRYGVVITDLEMVAIRRLDDNGNLELSAPISWETHGTAQQPRLTIMLALWYLGMLAAQDQGHDRWSMS</sequence>
<dbReference type="Proteomes" id="UP000182235">
    <property type="component" value="Unassembled WGS sequence"/>
</dbReference>